<keyword evidence="10" id="KW-1185">Reference proteome</keyword>
<evidence type="ECO:0000256" key="1">
    <source>
        <dbReference type="ARBA" id="ARBA00004651"/>
    </source>
</evidence>
<dbReference type="PANTHER" id="PTHR30047">
    <property type="entry name" value="HIGH-AFFINITY CHOLINE TRANSPORT PROTEIN-RELATED"/>
    <property type="match status" value="1"/>
</dbReference>
<dbReference type="EMBL" id="JACIBT010000001">
    <property type="protein sequence ID" value="MBB3666990.1"/>
    <property type="molecule type" value="Genomic_DNA"/>
</dbReference>
<dbReference type="GO" id="GO:0022857">
    <property type="term" value="F:transmembrane transporter activity"/>
    <property type="evidence" value="ECO:0007669"/>
    <property type="project" value="InterPro"/>
</dbReference>
<evidence type="ECO:0000256" key="3">
    <source>
        <dbReference type="ARBA" id="ARBA00022448"/>
    </source>
</evidence>
<organism evidence="9 10">
    <name type="scientific">Garicola koreensis</name>
    <dbReference type="NCBI Taxonomy" id="1262554"/>
    <lineage>
        <taxon>Bacteria</taxon>
        <taxon>Bacillati</taxon>
        <taxon>Actinomycetota</taxon>
        <taxon>Actinomycetes</taxon>
        <taxon>Micrococcales</taxon>
        <taxon>Micrococcaceae</taxon>
        <taxon>Garicola</taxon>
    </lineage>
</organism>
<keyword evidence="4" id="KW-1003">Cell membrane</keyword>
<evidence type="ECO:0000256" key="7">
    <source>
        <dbReference type="ARBA" id="ARBA00023136"/>
    </source>
</evidence>
<sequence length="86" mass="9648">MLTRLHDLLRLRTSPPIFFSAAALMILFVITTIVFTEPLDAAVTAASDWLYTNLGWFYILGLTLFLIFLVLVAISRFGRVTLGPDD</sequence>
<reference evidence="9 10" key="1">
    <citation type="submission" date="2020-08" db="EMBL/GenBank/DDBJ databases">
        <title>Sequencing the genomes of 1000 actinobacteria strains.</title>
        <authorList>
            <person name="Klenk H.-P."/>
        </authorList>
    </citation>
    <scope>NUCLEOTIDE SEQUENCE [LARGE SCALE GENOMIC DNA]</scope>
    <source>
        <strain evidence="9 10">DSM 28238</strain>
    </source>
</reference>
<protein>
    <submittedName>
        <fullName evidence="9">Choline-glycine betaine transporter</fullName>
    </submittedName>
</protein>
<dbReference type="InterPro" id="IPR000060">
    <property type="entry name" value="BCCT_transptr"/>
</dbReference>
<evidence type="ECO:0000256" key="6">
    <source>
        <dbReference type="ARBA" id="ARBA00022989"/>
    </source>
</evidence>
<dbReference type="PANTHER" id="PTHR30047:SF7">
    <property type="entry name" value="HIGH-AFFINITY CHOLINE TRANSPORT PROTEIN"/>
    <property type="match status" value="1"/>
</dbReference>
<keyword evidence="6 8" id="KW-1133">Transmembrane helix</keyword>
<evidence type="ECO:0000256" key="2">
    <source>
        <dbReference type="ARBA" id="ARBA00005658"/>
    </source>
</evidence>
<keyword evidence="7 8" id="KW-0472">Membrane</keyword>
<dbReference type="AlphaFoldDB" id="A0A7W5TP01"/>
<evidence type="ECO:0000256" key="5">
    <source>
        <dbReference type="ARBA" id="ARBA00022692"/>
    </source>
</evidence>
<dbReference type="Proteomes" id="UP000547528">
    <property type="component" value="Unassembled WGS sequence"/>
</dbReference>
<name>A0A7W5TP01_9MICC</name>
<dbReference type="GO" id="GO:0005886">
    <property type="term" value="C:plasma membrane"/>
    <property type="evidence" value="ECO:0007669"/>
    <property type="project" value="UniProtKB-SubCell"/>
</dbReference>
<gene>
    <name evidence="9" type="ORF">FHX47_000583</name>
</gene>
<evidence type="ECO:0000313" key="9">
    <source>
        <dbReference type="EMBL" id="MBB3666990.1"/>
    </source>
</evidence>
<keyword evidence="5 8" id="KW-0812">Transmembrane</keyword>
<comment type="caution">
    <text evidence="9">The sequence shown here is derived from an EMBL/GenBank/DDBJ whole genome shotgun (WGS) entry which is preliminary data.</text>
</comment>
<accession>A0A7W5TP01</accession>
<dbReference type="Pfam" id="PF02028">
    <property type="entry name" value="BCCT"/>
    <property type="match status" value="1"/>
</dbReference>
<proteinExistence type="inferred from homology"/>
<keyword evidence="3" id="KW-0813">Transport</keyword>
<feature type="transmembrane region" description="Helical" evidence="8">
    <location>
        <begin position="16"/>
        <end position="35"/>
    </location>
</feature>
<feature type="transmembrane region" description="Helical" evidence="8">
    <location>
        <begin position="55"/>
        <end position="74"/>
    </location>
</feature>
<evidence type="ECO:0000256" key="8">
    <source>
        <dbReference type="SAM" id="Phobius"/>
    </source>
</evidence>
<evidence type="ECO:0000313" key="10">
    <source>
        <dbReference type="Proteomes" id="UP000547528"/>
    </source>
</evidence>
<comment type="subcellular location">
    <subcellularLocation>
        <location evidence="1">Cell membrane</location>
        <topology evidence="1">Multi-pass membrane protein</topology>
    </subcellularLocation>
</comment>
<evidence type="ECO:0000256" key="4">
    <source>
        <dbReference type="ARBA" id="ARBA00022475"/>
    </source>
</evidence>
<comment type="similarity">
    <text evidence="2">Belongs to the BCCT transporter (TC 2.A.15) family.</text>
</comment>